<dbReference type="PANTHER" id="PTHR43798">
    <property type="entry name" value="MONOACYLGLYCEROL LIPASE"/>
    <property type="match status" value="1"/>
</dbReference>
<dbReference type="PANTHER" id="PTHR43798:SF33">
    <property type="entry name" value="HYDROLASE, PUTATIVE (AFU_ORTHOLOGUE AFUA_2G14860)-RELATED"/>
    <property type="match status" value="1"/>
</dbReference>
<sequence length="241" mass="26938">MQGQGEPALVFVHGWSCDKDFWKYQVPYFAKNHKVVTIDLGGHGESGLGREDWTMEMFGEDVAAVVEKLKLKKVILIGHSMGGPVIVAAARVMPKKVVALVGADTFHDIEQGYTGEQMTQIIANMERDFKNEVDTFVRNMFPTSADANLVDWVAAKMASADPNVAIGSLRSLGTYSLVQPLQDNDVPVYSISSDFWPTDFEKNKKYIESFEVKMMPGIGHFVMLEDPDKFNRLLDDIINEL</sequence>
<evidence type="ECO:0000259" key="1">
    <source>
        <dbReference type="Pfam" id="PF00561"/>
    </source>
</evidence>
<protein>
    <recommendedName>
        <fullName evidence="1">AB hydrolase-1 domain-containing protein</fullName>
    </recommendedName>
</protein>
<comment type="caution">
    <text evidence="2">The sequence shown here is derived from an EMBL/GenBank/DDBJ whole genome shotgun (WGS) entry which is preliminary data.</text>
</comment>
<reference evidence="2" key="1">
    <citation type="journal article" date="2014" name="Front. Microbiol.">
        <title>High frequency of phylogenetically diverse reductive dehalogenase-homologous genes in deep subseafloor sedimentary metagenomes.</title>
        <authorList>
            <person name="Kawai M."/>
            <person name="Futagami T."/>
            <person name="Toyoda A."/>
            <person name="Takaki Y."/>
            <person name="Nishi S."/>
            <person name="Hori S."/>
            <person name="Arai W."/>
            <person name="Tsubouchi T."/>
            <person name="Morono Y."/>
            <person name="Uchiyama I."/>
            <person name="Ito T."/>
            <person name="Fujiyama A."/>
            <person name="Inagaki F."/>
            <person name="Takami H."/>
        </authorList>
    </citation>
    <scope>NUCLEOTIDE SEQUENCE</scope>
    <source>
        <strain evidence="2">Expedition CK06-06</strain>
    </source>
</reference>
<dbReference type="AlphaFoldDB" id="X0RHT2"/>
<name>X0RHT2_9ZZZZ</name>
<proteinExistence type="predicted"/>
<dbReference type="InterPro" id="IPR029058">
    <property type="entry name" value="AB_hydrolase_fold"/>
</dbReference>
<dbReference type="SUPFAM" id="SSF53474">
    <property type="entry name" value="alpha/beta-Hydrolases"/>
    <property type="match status" value="1"/>
</dbReference>
<dbReference type="Pfam" id="PF00561">
    <property type="entry name" value="Abhydrolase_1"/>
    <property type="match status" value="1"/>
</dbReference>
<gene>
    <name evidence="2" type="ORF">S01H1_16961</name>
</gene>
<dbReference type="GO" id="GO:0016020">
    <property type="term" value="C:membrane"/>
    <property type="evidence" value="ECO:0007669"/>
    <property type="project" value="TreeGrafter"/>
</dbReference>
<organism evidence="2">
    <name type="scientific">marine sediment metagenome</name>
    <dbReference type="NCBI Taxonomy" id="412755"/>
    <lineage>
        <taxon>unclassified sequences</taxon>
        <taxon>metagenomes</taxon>
        <taxon>ecological metagenomes</taxon>
    </lineage>
</organism>
<evidence type="ECO:0000313" key="2">
    <source>
        <dbReference type="EMBL" id="GAF68323.1"/>
    </source>
</evidence>
<dbReference type="InterPro" id="IPR050266">
    <property type="entry name" value="AB_hydrolase_sf"/>
</dbReference>
<dbReference type="Gene3D" id="3.40.50.1820">
    <property type="entry name" value="alpha/beta hydrolase"/>
    <property type="match status" value="1"/>
</dbReference>
<dbReference type="EMBL" id="BARS01008957">
    <property type="protein sequence ID" value="GAF68323.1"/>
    <property type="molecule type" value="Genomic_DNA"/>
</dbReference>
<accession>X0RHT2</accession>
<dbReference type="InterPro" id="IPR000073">
    <property type="entry name" value="AB_hydrolase_1"/>
</dbReference>
<feature type="domain" description="AB hydrolase-1" evidence="1">
    <location>
        <begin position="7"/>
        <end position="141"/>
    </location>
</feature>